<dbReference type="Gene3D" id="1.20.1260.10">
    <property type="match status" value="1"/>
</dbReference>
<evidence type="ECO:0000256" key="9">
    <source>
        <dbReference type="HAMAP-Rule" id="MF_01658"/>
    </source>
</evidence>
<keyword evidence="7 9" id="KW-0503">Monooxygenase</keyword>
<dbReference type="InterPro" id="IPR047809">
    <property type="entry name" value="COQ7_proteobact"/>
</dbReference>
<evidence type="ECO:0000256" key="1">
    <source>
        <dbReference type="ARBA" id="ARBA00004749"/>
    </source>
</evidence>
<comment type="catalytic activity">
    <reaction evidence="9">
        <text>a 5-methoxy-2-methyl-3-(all-trans-polyprenyl)benzene-1,4-diol + AH2 + O2 = a 3-demethylubiquinol + A + H2O</text>
        <dbReference type="Rhea" id="RHEA:50908"/>
        <dbReference type="Rhea" id="RHEA-COMP:10859"/>
        <dbReference type="Rhea" id="RHEA-COMP:10914"/>
        <dbReference type="ChEBI" id="CHEBI:13193"/>
        <dbReference type="ChEBI" id="CHEBI:15377"/>
        <dbReference type="ChEBI" id="CHEBI:15379"/>
        <dbReference type="ChEBI" id="CHEBI:17499"/>
        <dbReference type="ChEBI" id="CHEBI:84167"/>
        <dbReference type="ChEBI" id="CHEBI:84422"/>
        <dbReference type="EC" id="1.14.99.60"/>
    </reaction>
</comment>
<protein>
    <recommendedName>
        <fullName evidence="9">3-demethoxyubiquinol 3-hydroxylase</fullName>
        <shortName evidence="9">DMQ hydroxylase</shortName>
        <ecNumber evidence="9">1.14.99.60</ecNumber>
    </recommendedName>
    <alternativeName>
        <fullName evidence="9">2-nonaprenyl-3-methyl-6-methoxy-1,4-benzoquinol hydroxylase</fullName>
    </alternativeName>
</protein>
<feature type="binding site" evidence="9">
    <location>
        <position position="85"/>
    </location>
    <ligand>
        <name>Fe cation</name>
        <dbReference type="ChEBI" id="CHEBI:24875"/>
        <label>2</label>
    </ligand>
</feature>
<comment type="pathway">
    <text evidence="1 9">Cofactor biosynthesis; ubiquinone biosynthesis.</text>
</comment>
<comment type="function">
    <text evidence="9">Catalyzes the hydroxylation of 2-nonaprenyl-3-methyl-6-methoxy-1,4-benzoquinol during ubiquinone biosynthesis.</text>
</comment>
<keyword evidence="8 9" id="KW-0472">Membrane</keyword>
<dbReference type="GO" id="GO:0008682">
    <property type="term" value="F:3-demethoxyubiquinol 3-hydroxylase activity"/>
    <property type="evidence" value="ECO:0007669"/>
    <property type="project" value="UniProtKB-EC"/>
</dbReference>
<dbReference type="UniPathway" id="UPA00232"/>
<comment type="subcellular location">
    <subcellularLocation>
        <location evidence="9">Cell membrane</location>
        <topology evidence="9">Peripheral membrane protein</topology>
    </subcellularLocation>
</comment>
<dbReference type="AlphaFoldDB" id="A0A1A8XRR5"/>
<reference evidence="10 11" key="1">
    <citation type="submission" date="2016-06" db="EMBL/GenBank/DDBJ databases">
        <authorList>
            <person name="Kjaerup R.B."/>
            <person name="Dalgaard T.S."/>
            <person name="Juul-Madsen H.R."/>
        </authorList>
    </citation>
    <scope>NUCLEOTIDE SEQUENCE [LARGE SCALE GENOMIC DNA]</scope>
    <source>
        <strain evidence="10">2</strain>
    </source>
</reference>
<dbReference type="InterPro" id="IPR009078">
    <property type="entry name" value="Ferritin-like_SF"/>
</dbReference>
<accession>A0A1A8XRR5</accession>
<keyword evidence="2 9" id="KW-1003">Cell membrane</keyword>
<dbReference type="CDD" id="cd01042">
    <property type="entry name" value="DMQH"/>
    <property type="match status" value="1"/>
</dbReference>
<feature type="binding site" evidence="9">
    <location>
        <position position="85"/>
    </location>
    <ligand>
        <name>Fe cation</name>
        <dbReference type="ChEBI" id="CHEBI:24875"/>
        <label>1</label>
    </ligand>
</feature>
<keyword evidence="11" id="KW-1185">Reference proteome</keyword>
<keyword evidence="5 9" id="KW-0560">Oxidoreductase</keyword>
<evidence type="ECO:0000256" key="7">
    <source>
        <dbReference type="ARBA" id="ARBA00023033"/>
    </source>
</evidence>
<comment type="cofactor">
    <cofactor evidence="9">
        <name>Fe cation</name>
        <dbReference type="ChEBI" id="CHEBI:24875"/>
    </cofactor>
    <text evidence="9">Binds 2 iron ions per subunit.</text>
</comment>
<evidence type="ECO:0000256" key="8">
    <source>
        <dbReference type="ARBA" id="ARBA00023136"/>
    </source>
</evidence>
<evidence type="ECO:0000256" key="5">
    <source>
        <dbReference type="ARBA" id="ARBA00023002"/>
    </source>
</evidence>
<name>A0A1A8XRR5_9RHOO</name>
<dbReference type="EMBL" id="FLQY01000133">
    <property type="protein sequence ID" value="SBT07376.1"/>
    <property type="molecule type" value="Genomic_DNA"/>
</dbReference>
<dbReference type="NCBIfam" id="NF033656">
    <property type="entry name" value="DMQ_monoox_COQ7"/>
    <property type="match status" value="1"/>
</dbReference>
<dbReference type="GO" id="GO:0005886">
    <property type="term" value="C:plasma membrane"/>
    <property type="evidence" value="ECO:0007669"/>
    <property type="project" value="UniProtKB-SubCell"/>
</dbReference>
<evidence type="ECO:0000313" key="10">
    <source>
        <dbReference type="EMBL" id="SBT07376.1"/>
    </source>
</evidence>
<organism evidence="10 11">
    <name type="scientific">Candidatus Propionivibrio aalborgensis</name>
    <dbReference type="NCBI Taxonomy" id="1860101"/>
    <lineage>
        <taxon>Bacteria</taxon>
        <taxon>Pseudomonadati</taxon>
        <taxon>Pseudomonadota</taxon>
        <taxon>Betaproteobacteria</taxon>
        <taxon>Rhodocyclales</taxon>
        <taxon>Rhodocyclaceae</taxon>
        <taxon>Propionivibrio</taxon>
    </lineage>
</organism>
<gene>
    <name evidence="10" type="primary">coq</name>
    <name evidence="9" type="synonym">coq7</name>
    <name evidence="10" type="ORF">PROAA_2180008</name>
</gene>
<sequence length="206" mass="22617">MLDPVIIGFDRALRTLFATSSTTRRVPGEECPEPALSLNERAHAGALMRINHAGEVCAQALYQGQAITCRDPAIRRALETAAYEETEHLAWTEQRIDELGARKSLLNPLWYLGALSLGVFAGKLGDATNLGFLAATERQVEAHLNHHLSELPVDDVKSRAIVHQMKLDEISHAETAVRLGARELPPQVVAVMRLAAGLMTRTAYYV</sequence>
<dbReference type="InterPro" id="IPR011566">
    <property type="entry name" value="Ubq_synth_Coq7"/>
</dbReference>
<dbReference type="Pfam" id="PF03232">
    <property type="entry name" value="COQ7"/>
    <property type="match status" value="1"/>
</dbReference>
<feature type="binding site" evidence="9">
    <location>
        <position position="55"/>
    </location>
    <ligand>
        <name>Fe cation</name>
        <dbReference type="ChEBI" id="CHEBI:24875"/>
        <label>1</label>
    </ligand>
</feature>
<feature type="binding site" evidence="9">
    <location>
        <position position="169"/>
    </location>
    <ligand>
        <name>Fe cation</name>
        <dbReference type="ChEBI" id="CHEBI:24875"/>
        <label>2</label>
    </ligand>
</feature>
<keyword evidence="4 9" id="KW-0479">Metal-binding</keyword>
<feature type="binding site" evidence="9">
    <location>
        <position position="137"/>
    </location>
    <ligand>
        <name>Fe cation</name>
        <dbReference type="ChEBI" id="CHEBI:24875"/>
        <label>2</label>
    </ligand>
</feature>
<dbReference type="PANTHER" id="PTHR11237:SF4">
    <property type="entry name" value="5-DEMETHOXYUBIQUINONE HYDROXYLASE, MITOCHONDRIAL"/>
    <property type="match status" value="1"/>
</dbReference>
<dbReference type="PANTHER" id="PTHR11237">
    <property type="entry name" value="COENZYME Q10 BIOSYNTHESIS PROTEIN 7"/>
    <property type="match status" value="1"/>
</dbReference>
<evidence type="ECO:0000256" key="3">
    <source>
        <dbReference type="ARBA" id="ARBA00022688"/>
    </source>
</evidence>
<evidence type="ECO:0000256" key="2">
    <source>
        <dbReference type="ARBA" id="ARBA00022475"/>
    </source>
</evidence>
<evidence type="ECO:0000256" key="4">
    <source>
        <dbReference type="ARBA" id="ARBA00022723"/>
    </source>
</evidence>
<feature type="binding site" evidence="9">
    <location>
        <position position="88"/>
    </location>
    <ligand>
        <name>Fe cation</name>
        <dbReference type="ChEBI" id="CHEBI:24875"/>
        <label>1</label>
    </ligand>
</feature>
<dbReference type="HAMAP" id="MF_01658">
    <property type="entry name" value="COQ7"/>
    <property type="match status" value="1"/>
</dbReference>
<dbReference type="GO" id="GO:0006744">
    <property type="term" value="P:ubiquinone biosynthetic process"/>
    <property type="evidence" value="ECO:0007669"/>
    <property type="project" value="UniProtKB-UniRule"/>
</dbReference>
<dbReference type="InterPro" id="IPR012347">
    <property type="entry name" value="Ferritin-like"/>
</dbReference>
<feature type="binding site" evidence="9">
    <location>
        <position position="172"/>
    </location>
    <ligand>
        <name>Fe cation</name>
        <dbReference type="ChEBI" id="CHEBI:24875"/>
        <label>2</label>
    </ligand>
</feature>
<dbReference type="Proteomes" id="UP000199600">
    <property type="component" value="Unassembled WGS sequence"/>
</dbReference>
<dbReference type="RefSeq" id="WP_186410854.1">
    <property type="nucleotide sequence ID" value="NZ_FLQY01000133.1"/>
</dbReference>
<feature type="binding site" evidence="9">
    <location>
        <position position="169"/>
    </location>
    <ligand>
        <name>Fe cation</name>
        <dbReference type="ChEBI" id="CHEBI:24875"/>
        <label>1</label>
    </ligand>
</feature>
<proteinExistence type="inferred from homology"/>
<evidence type="ECO:0000256" key="6">
    <source>
        <dbReference type="ARBA" id="ARBA00023004"/>
    </source>
</evidence>
<dbReference type="SUPFAM" id="SSF47240">
    <property type="entry name" value="Ferritin-like"/>
    <property type="match status" value="1"/>
</dbReference>
<dbReference type="EC" id="1.14.99.60" evidence="9"/>
<comment type="similarity">
    <text evidence="9">Belongs to the COQ7 family.</text>
</comment>
<keyword evidence="3 9" id="KW-0831">Ubiquinone biosynthesis</keyword>
<evidence type="ECO:0000313" key="11">
    <source>
        <dbReference type="Proteomes" id="UP000199600"/>
    </source>
</evidence>
<dbReference type="GO" id="GO:0046872">
    <property type="term" value="F:metal ion binding"/>
    <property type="evidence" value="ECO:0007669"/>
    <property type="project" value="UniProtKB-KW"/>
</dbReference>
<keyword evidence="6 9" id="KW-0408">Iron</keyword>